<gene>
    <name evidence="8" type="ORF">DM01DRAFT_1330835</name>
</gene>
<feature type="transmembrane region" description="Helical" evidence="6">
    <location>
        <begin position="320"/>
        <end position="338"/>
    </location>
</feature>
<dbReference type="EMBL" id="MCGT01000001">
    <property type="protein sequence ID" value="ORX62709.1"/>
    <property type="molecule type" value="Genomic_DNA"/>
</dbReference>
<dbReference type="PANTHER" id="PTHR43791:SF36">
    <property type="entry name" value="TRANSPORTER, PUTATIVE (AFU_ORTHOLOGUE AFUA_6G08340)-RELATED"/>
    <property type="match status" value="1"/>
</dbReference>
<dbReference type="Pfam" id="PF07690">
    <property type="entry name" value="MFS_1"/>
    <property type="match status" value="1"/>
</dbReference>
<name>A0A1X2GX93_9FUNG</name>
<keyword evidence="4 6" id="KW-1133">Transmembrane helix</keyword>
<dbReference type="FunFam" id="1.20.1250.20:FF:000013">
    <property type="entry name" value="MFS general substrate transporter"/>
    <property type="match status" value="1"/>
</dbReference>
<dbReference type="InterPro" id="IPR011701">
    <property type="entry name" value="MFS"/>
</dbReference>
<feature type="transmembrane region" description="Helical" evidence="6">
    <location>
        <begin position="146"/>
        <end position="168"/>
    </location>
</feature>
<accession>A0A1X2GX93</accession>
<dbReference type="STRING" id="101127.A0A1X2GX93"/>
<dbReference type="Gene3D" id="1.20.1250.20">
    <property type="entry name" value="MFS general substrate transporter like domains"/>
    <property type="match status" value="2"/>
</dbReference>
<evidence type="ECO:0000256" key="3">
    <source>
        <dbReference type="ARBA" id="ARBA00022692"/>
    </source>
</evidence>
<keyword evidence="9" id="KW-1185">Reference proteome</keyword>
<dbReference type="GO" id="GO:0016020">
    <property type="term" value="C:membrane"/>
    <property type="evidence" value="ECO:0007669"/>
    <property type="project" value="UniProtKB-SubCell"/>
</dbReference>
<dbReference type="Proteomes" id="UP000242146">
    <property type="component" value="Unassembled WGS sequence"/>
</dbReference>
<feature type="transmembrane region" description="Helical" evidence="6">
    <location>
        <begin position="350"/>
        <end position="368"/>
    </location>
</feature>
<evidence type="ECO:0000313" key="9">
    <source>
        <dbReference type="Proteomes" id="UP000242146"/>
    </source>
</evidence>
<dbReference type="GO" id="GO:0022857">
    <property type="term" value="F:transmembrane transporter activity"/>
    <property type="evidence" value="ECO:0007669"/>
    <property type="project" value="InterPro"/>
</dbReference>
<proteinExistence type="predicted"/>
<feature type="transmembrane region" description="Helical" evidence="6">
    <location>
        <begin position="409"/>
        <end position="428"/>
    </location>
</feature>
<dbReference type="CDD" id="cd17327">
    <property type="entry name" value="MFS_FEN2_like"/>
    <property type="match status" value="1"/>
</dbReference>
<feature type="transmembrane region" description="Helical" evidence="6">
    <location>
        <begin position="440"/>
        <end position="462"/>
    </location>
</feature>
<protein>
    <submittedName>
        <fullName evidence="8">MFS general substrate transporter</fullName>
    </submittedName>
</protein>
<keyword evidence="2" id="KW-0813">Transport</keyword>
<feature type="domain" description="Major facilitator superfamily (MFS) profile" evidence="7">
    <location>
        <begin position="54"/>
        <end position="467"/>
    </location>
</feature>
<feature type="transmembrane region" description="Helical" evidence="6">
    <location>
        <begin position="213"/>
        <end position="235"/>
    </location>
</feature>
<comment type="caution">
    <text evidence="8">The sequence shown here is derived from an EMBL/GenBank/DDBJ whole genome shotgun (WGS) entry which is preliminary data.</text>
</comment>
<dbReference type="SUPFAM" id="SSF103473">
    <property type="entry name" value="MFS general substrate transporter"/>
    <property type="match status" value="1"/>
</dbReference>
<evidence type="ECO:0000256" key="6">
    <source>
        <dbReference type="SAM" id="Phobius"/>
    </source>
</evidence>
<evidence type="ECO:0000256" key="5">
    <source>
        <dbReference type="ARBA" id="ARBA00023136"/>
    </source>
</evidence>
<evidence type="ECO:0000256" key="1">
    <source>
        <dbReference type="ARBA" id="ARBA00004141"/>
    </source>
</evidence>
<evidence type="ECO:0000313" key="8">
    <source>
        <dbReference type="EMBL" id="ORX62709.1"/>
    </source>
</evidence>
<dbReference type="InterPro" id="IPR036259">
    <property type="entry name" value="MFS_trans_sf"/>
</dbReference>
<feature type="transmembrane region" description="Helical" evidence="6">
    <location>
        <begin position="288"/>
        <end position="308"/>
    </location>
</feature>
<dbReference type="OrthoDB" id="2985014at2759"/>
<dbReference type="InterPro" id="IPR020846">
    <property type="entry name" value="MFS_dom"/>
</dbReference>
<keyword evidence="3 6" id="KW-0812">Transmembrane</keyword>
<comment type="subcellular location">
    <subcellularLocation>
        <location evidence="1">Membrane</location>
        <topology evidence="1">Multi-pass membrane protein</topology>
    </subcellularLocation>
</comment>
<reference evidence="8 9" key="1">
    <citation type="submission" date="2016-07" db="EMBL/GenBank/DDBJ databases">
        <title>Pervasive Adenine N6-methylation of Active Genes in Fungi.</title>
        <authorList>
            <consortium name="DOE Joint Genome Institute"/>
            <person name="Mondo S.J."/>
            <person name="Dannebaum R.O."/>
            <person name="Kuo R.C."/>
            <person name="Labutti K."/>
            <person name="Haridas S."/>
            <person name="Kuo A."/>
            <person name="Salamov A."/>
            <person name="Ahrendt S.R."/>
            <person name="Lipzen A."/>
            <person name="Sullivan W."/>
            <person name="Andreopoulos W.B."/>
            <person name="Clum A."/>
            <person name="Lindquist E."/>
            <person name="Daum C."/>
            <person name="Ramamoorthy G.K."/>
            <person name="Gryganskyi A."/>
            <person name="Culley D."/>
            <person name="Magnuson J.K."/>
            <person name="James T.Y."/>
            <person name="O'Malley M.A."/>
            <person name="Stajich J.E."/>
            <person name="Spatafora J.W."/>
            <person name="Visel A."/>
            <person name="Grigoriev I.V."/>
        </authorList>
    </citation>
    <scope>NUCLEOTIDE SEQUENCE [LARGE SCALE GENOMIC DNA]</scope>
    <source>
        <strain evidence="8 9">NRRL 3301</strain>
    </source>
</reference>
<keyword evidence="5 6" id="KW-0472">Membrane</keyword>
<organism evidence="8 9">
    <name type="scientific">Hesseltinella vesiculosa</name>
    <dbReference type="NCBI Taxonomy" id="101127"/>
    <lineage>
        <taxon>Eukaryota</taxon>
        <taxon>Fungi</taxon>
        <taxon>Fungi incertae sedis</taxon>
        <taxon>Mucoromycota</taxon>
        <taxon>Mucoromycotina</taxon>
        <taxon>Mucoromycetes</taxon>
        <taxon>Mucorales</taxon>
        <taxon>Cunninghamellaceae</taxon>
        <taxon>Hesseltinella</taxon>
    </lineage>
</organism>
<feature type="transmembrane region" description="Helical" evidence="6">
    <location>
        <begin position="180"/>
        <end position="201"/>
    </location>
</feature>
<dbReference type="FunFam" id="1.20.1250.20:FF:000034">
    <property type="entry name" value="MFS general substrate transporter"/>
    <property type="match status" value="1"/>
</dbReference>
<sequence length="497" mass="55264">MAEKEQVEGITMTEKIESELTTKDIETPGKADDGYIPPGPEEMRKLQWKLDLRIVPWLSLLYLCSFLDRVNIGNAKLAGIVQDIGITPNNYNLALSIFFIGYIIFEIPSNLILKHIGPHKWIPIVMICWGVTMASMAAVSNTSGLLAARFFLGITEAGLFPGSLYFLSLFFTRKEQATRVALFFGSATVAGAFGGVLGYGIMQMNGVRGLAGWQWIFIIEALPTIALSFLTYFVLPDVPRRAKFLTDREREIVLHRLAEDAGPATEEHFSWRQFRYAVMDWKVYMHSLIYICGSTPLYSLSLFMPSIIQGMGFTDLRAQAMSTPPYVFAFFFTVGIAIHSDRRTERGLHIAVPAFVGMIGYMLLIVLADKGATARYVAACITAIGVFAHIPAMLSWFANTFGGHTKKGVTTAICVMIGNVGGAIGGQVYRADDGPLYRRGNEICCGLMAGVVVFSLIFKYLLERENKRRDNLTPEQYAKEAAVPEPCDWHPDFRYVS</sequence>
<feature type="transmembrane region" description="Helical" evidence="6">
    <location>
        <begin position="92"/>
        <end position="109"/>
    </location>
</feature>
<feature type="transmembrane region" description="Helical" evidence="6">
    <location>
        <begin position="374"/>
        <end position="397"/>
    </location>
</feature>
<evidence type="ECO:0000259" key="7">
    <source>
        <dbReference type="PROSITE" id="PS50850"/>
    </source>
</evidence>
<dbReference type="PANTHER" id="PTHR43791">
    <property type="entry name" value="PERMEASE-RELATED"/>
    <property type="match status" value="1"/>
</dbReference>
<evidence type="ECO:0000256" key="4">
    <source>
        <dbReference type="ARBA" id="ARBA00022989"/>
    </source>
</evidence>
<dbReference type="PROSITE" id="PS50850">
    <property type="entry name" value="MFS"/>
    <property type="match status" value="1"/>
</dbReference>
<dbReference type="AlphaFoldDB" id="A0A1X2GX93"/>
<evidence type="ECO:0000256" key="2">
    <source>
        <dbReference type="ARBA" id="ARBA00022448"/>
    </source>
</evidence>